<organism evidence="2 3">
    <name type="scientific">Ureibacillus sinduriensis BLB-1 = JCM 15800</name>
    <dbReference type="NCBI Taxonomy" id="1384057"/>
    <lineage>
        <taxon>Bacteria</taxon>
        <taxon>Bacillati</taxon>
        <taxon>Bacillota</taxon>
        <taxon>Bacilli</taxon>
        <taxon>Bacillales</taxon>
        <taxon>Caryophanaceae</taxon>
        <taxon>Ureibacillus</taxon>
    </lineage>
</organism>
<dbReference type="OrthoDB" id="9802815at2"/>
<dbReference type="eggNOG" id="COG0223">
    <property type="taxonomic scope" value="Bacteria"/>
</dbReference>
<reference evidence="2 3" key="1">
    <citation type="submission" date="2014-02" db="EMBL/GenBank/DDBJ databases">
        <title>Draft genome sequence of Lysinibacillus sinduriensis JCM 15800.</title>
        <authorList>
            <person name="Zhang F."/>
            <person name="Wang G."/>
            <person name="Zhang L."/>
        </authorList>
    </citation>
    <scope>NUCLEOTIDE SEQUENCE [LARGE SCALE GENOMIC DNA]</scope>
    <source>
        <strain evidence="2 3">JCM 15800</strain>
    </source>
</reference>
<protein>
    <submittedName>
        <fullName evidence="2">Methionyl-tRNA formyltransferase</fullName>
    </submittedName>
</protein>
<evidence type="ECO:0000259" key="1">
    <source>
        <dbReference type="Pfam" id="PF00551"/>
    </source>
</evidence>
<dbReference type="InterPro" id="IPR036477">
    <property type="entry name" value="Formyl_transf_N_sf"/>
</dbReference>
<dbReference type="AlphaFoldDB" id="A0A0A3HVJ6"/>
<dbReference type="GO" id="GO:0016740">
    <property type="term" value="F:transferase activity"/>
    <property type="evidence" value="ECO:0007669"/>
    <property type="project" value="UniProtKB-KW"/>
</dbReference>
<dbReference type="Proteomes" id="UP000030408">
    <property type="component" value="Unassembled WGS sequence"/>
</dbReference>
<evidence type="ECO:0000313" key="2">
    <source>
        <dbReference type="EMBL" id="KGR76469.1"/>
    </source>
</evidence>
<dbReference type="RefSeq" id="WP_036199043.1">
    <property type="nucleotide sequence ID" value="NZ_AVCY01000011.1"/>
</dbReference>
<dbReference type="STRING" id="1384057.CD33_06260"/>
<dbReference type="SUPFAM" id="SSF53328">
    <property type="entry name" value="Formyltransferase"/>
    <property type="match status" value="1"/>
</dbReference>
<accession>A0A0A3HVJ6</accession>
<comment type="caution">
    <text evidence="2">The sequence shown here is derived from an EMBL/GenBank/DDBJ whole genome shotgun (WGS) entry which is preliminary data.</text>
</comment>
<dbReference type="Pfam" id="PF00551">
    <property type="entry name" value="Formyl_trans_N"/>
    <property type="match status" value="1"/>
</dbReference>
<dbReference type="InterPro" id="IPR002376">
    <property type="entry name" value="Formyl_transf_N"/>
</dbReference>
<keyword evidence="2" id="KW-0808">Transferase</keyword>
<sequence length="268" mass="30853">MKVLLLTGSHPRHFYLVNKLAELNIVSAHVIEKRGAFIPQPPSNLEDVDRNNFIRHFADRDKAEHLHFKGNEKVKDSIPTLEVSLQELNAKETIEWVKNQSFDLAISYGVHKLSDELLEVLPQHSWNIHGGLSPWYKGNTTLFWPFFMLRPNWAGMTIHRLSSRLDAGNIVHQSVPELEYGDGLHDVACKAVIRAAEDLKEILTTLPLNEVQYIPQKGNGKLWVGSDWFPQHLRFVYNTYNNDIVDQFLDGKLPRIYPPIISAFKREE</sequence>
<feature type="domain" description="Formyl transferase N-terminal" evidence="1">
    <location>
        <begin position="82"/>
        <end position="185"/>
    </location>
</feature>
<dbReference type="EMBL" id="JPVO01000045">
    <property type="protein sequence ID" value="KGR76469.1"/>
    <property type="molecule type" value="Genomic_DNA"/>
</dbReference>
<name>A0A0A3HVJ6_9BACL</name>
<keyword evidence="3" id="KW-1185">Reference proteome</keyword>
<evidence type="ECO:0000313" key="3">
    <source>
        <dbReference type="Proteomes" id="UP000030408"/>
    </source>
</evidence>
<gene>
    <name evidence="2" type="ORF">CD33_06260</name>
</gene>
<dbReference type="Gene3D" id="3.40.50.170">
    <property type="entry name" value="Formyl transferase, N-terminal domain"/>
    <property type="match status" value="1"/>
</dbReference>
<proteinExistence type="predicted"/>